<proteinExistence type="predicted"/>
<dbReference type="PANTHER" id="PTHR48024:SF25">
    <property type="entry name" value="UBP1-ASSOCIATED PROTEIN 2C"/>
    <property type="match status" value="1"/>
</dbReference>
<comment type="caution">
    <text evidence="5">The sequence shown here is derived from an EMBL/GenBank/DDBJ whole genome shotgun (WGS) entry which is preliminary data.</text>
</comment>
<dbReference type="SMART" id="SM00360">
    <property type="entry name" value="RRM"/>
    <property type="match status" value="2"/>
</dbReference>
<name>A0AAV1SGF8_9ROSI</name>
<sequence length="445" mass="46088">MSIQMDPTKKRKLDENGIVSSTTDVDSLYKLTPQDARKMMERFTPDQLLDILQNALVRHPDVLDAVRSIADPDATQRKLFIRGLGWETTTENLRNLFSTYGELEEAVVILDKNTGKSKGYGFVIYKHVDGALLALKEPSKKIDGRVTVTQLAIAGNSGANNNNSAANPGVADVAMRKIYVANVPYEMPADKLLNLFAQYGEIEEGPLGFDKQTGKSKGFALFVYKTAEGAQAALLEPVKMIEGRQLNCKLAIDGKRGRQPGGGPGQGQDGLQGQVPGGNVHGDGGLGMVPQTGYAGPGGYGSYGGGFSSGVPPMGGHQQQHHHPAAPLNTSMVGPGLGSQGVSSLSGTGGSGYGAPYGGYGGPGSTGYGGLGAAGGAAGVGASGSASSLYRLPPTSVGMPTGGYPEPGQYSLSSSNASFPTQHQGASPVPRVPPGGMYPNLPPYY</sequence>
<dbReference type="GO" id="GO:0003723">
    <property type="term" value="F:RNA binding"/>
    <property type="evidence" value="ECO:0007669"/>
    <property type="project" value="UniProtKB-UniRule"/>
</dbReference>
<dbReference type="Pfam" id="PF00076">
    <property type="entry name" value="RRM_1"/>
    <property type="match status" value="2"/>
</dbReference>
<feature type="compositionally biased region" description="Polar residues" evidence="3">
    <location>
        <begin position="410"/>
        <end position="425"/>
    </location>
</feature>
<dbReference type="EMBL" id="CAWUPB010001184">
    <property type="protein sequence ID" value="CAK7350113.1"/>
    <property type="molecule type" value="Genomic_DNA"/>
</dbReference>
<dbReference type="InterPro" id="IPR035979">
    <property type="entry name" value="RBD_domain_sf"/>
</dbReference>
<dbReference type="InterPro" id="IPR012677">
    <property type="entry name" value="Nucleotide-bd_a/b_plait_sf"/>
</dbReference>
<feature type="region of interest" description="Disordered" evidence="3">
    <location>
        <begin position="253"/>
        <end position="278"/>
    </location>
</feature>
<evidence type="ECO:0000256" key="1">
    <source>
        <dbReference type="ARBA" id="ARBA00022884"/>
    </source>
</evidence>
<evidence type="ECO:0000256" key="3">
    <source>
        <dbReference type="SAM" id="MobiDB-lite"/>
    </source>
</evidence>
<feature type="region of interest" description="Disordered" evidence="3">
    <location>
        <begin position="397"/>
        <end position="445"/>
    </location>
</feature>
<dbReference type="InterPro" id="IPR050886">
    <property type="entry name" value="RNA-binding_reg"/>
</dbReference>
<evidence type="ECO:0000256" key="2">
    <source>
        <dbReference type="PROSITE-ProRule" id="PRU00176"/>
    </source>
</evidence>
<dbReference type="FunFam" id="3.30.70.330:FF:000529">
    <property type="entry name" value="UBP1-associated protein 2C isoform A"/>
    <property type="match status" value="1"/>
</dbReference>
<keyword evidence="6" id="KW-1185">Reference proteome</keyword>
<accession>A0AAV1SGF8</accession>
<feature type="domain" description="RRM" evidence="4">
    <location>
        <begin position="176"/>
        <end position="253"/>
    </location>
</feature>
<feature type="compositionally biased region" description="Gly residues" evidence="3">
    <location>
        <begin position="259"/>
        <end position="278"/>
    </location>
</feature>
<dbReference type="PANTHER" id="PTHR48024">
    <property type="entry name" value="GEO13361P1-RELATED"/>
    <property type="match status" value="1"/>
</dbReference>
<evidence type="ECO:0000313" key="5">
    <source>
        <dbReference type="EMBL" id="CAK7350113.1"/>
    </source>
</evidence>
<protein>
    <recommendedName>
        <fullName evidence="4">RRM domain-containing protein</fullName>
    </recommendedName>
</protein>
<dbReference type="PROSITE" id="PS50102">
    <property type="entry name" value="RRM"/>
    <property type="match status" value="2"/>
</dbReference>
<dbReference type="Gene3D" id="3.30.70.330">
    <property type="match status" value="2"/>
</dbReference>
<reference evidence="5 6" key="1">
    <citation type="submission" date="2024-01" db="EMBL/GenBank/DDBJ databases">
        <authorList>
            <person name="Waweru B."/>
        </authorList>
    </citation>
    <scope>NUCLEOTIDE SEQUENCE [LARGE SCALE GENOMIC DNA]</scope>
</reference>
<feature type="domain" description="RRM" evidence="4">
    <location>
        <begin position="77"/>
        <end position="145"/>
    </location>
</feature>
<dbReference type="SUPFAM" id="SSF54928">
    <property type="entry name" value="RNA-binding domain, RBD"/>
    <property type="match status" value="2"/>
</dbReference>
<evidence type="ECO:0000259" key="4">
    <source>
        <dbReference type="PROSITE" id="PS50102"/>
    </source>
</evidence>
<gene>
    <name evidence="5" type="ORF">DCAF_LOCUS22839</name>
</gene>
<keyword evidence="1 2" id="KW-0694">RNA-binding</keyword>
<organism evidence="5 6">
    <name type="scientific">Dovyalis caffra</name>
    <dbReference type="NCBI Taxonomy" id="77055"/>
    <lineage>
        <taxon>Eukaryota</taxon>
        <taxon>Viridiplantae</taxon>
        <taxon>Streptophyta</taxon>
        <taxon>Embryophyta</taxon>
        <taxon>Tracheophyta</taxon>
        <taxon>Spermatophyta</taxon>
        <taxon>Magnoliopsida</taxon>
        <taxon>eudicotyledons</taxon>
        <taxon>Gunneridae</taxon>
        <taxon>Pentapetalae</taxon>
        <taxon>rosids</taxon>
        <taxon>fabids</taxon>
        <taxon>Malpighiales</taxon>
        <taxon>Salicaceae</taxon>
        <taxon>Flacourtieae</taxon>
        <taxon>Dovyalis</taxon>
    </lineage>
</organism>
<dbReference type="Proteomes" id="UP001314170">
    <property type="component" value="Unassembled WGS sequence"/>
</dbReference>
<dbReference type="AlphaFoldDB" id="A0AAV1SGF8"/>
<dbReference type="InterPro" id="IPR000504">
    <property type="entry name" value="RRM_dom"/>
</dbReference>
<evidence type="ECO:0000313" key="6">
    <source>
        <dbReference type="Proteomes" id="UP001314170"/>
    </source>
</evidence>